<dbReference type="GO" id="GO:0030286">
    <property type="term" value="C:dynein complex"/>
    <property type="evidence" value="ECO:0007669"/>
    <property type="project" value="InterPro"/>
</dbReference>
<dbReference type="GO" id="GO:0045505">
    <property type="term" value="F:dynein intermediate chain binding"/>
    <property type="evidence" value="ECO:0007669"/>
    <property type="project" value="InterPro"/>
</dbReference>
<dbReference type="Gene3D" id="3.10.490.20">
    <property type="match status" value="1"/>
</dbReference>
<evidence type="ECO:0008006" key="6">
    <source>
        <dbReference type="Google" id="ProtNLM"/>
    </source>
</evidence>
<evidence type="ECO:0000259" key="2">
    <source>
        <dbReference type="Pfam" id="PF18198"/>
    </source>
</evidence>
<dbReference type="InterPro" id="IPR027417">
    <property type="entry name" value="P-loop_NTPase"/>
</dbReference>
<dbReference type="GO" id="GO:0008569">
    <property type="term" value="F:minus-end-directed microtubule motor activity"/>
    <property type="evidence" value="ECO:0007669"/>
    <property type="project" value="InterPro"/>
</dbReference>
<dbReference type="AlphaFoldDB" id="A0A8B9Q4W4"/>
<dbReference type="Gene3D" id="1.20.1270.280">
    <property type="match status" value="1"/>
</dbReference>
<dbReference type="Proteomes" id="UP000694424">
    <property type="component" value="Unplaced"/>
</dbReference>
<dbReference type="InterPro" id="IPR043160">
    <property type="entry name" value="Dynein_C_barrel"/>
</dbReference>
<dbReference type="Gene3D" id="3.40.50.300">
    <property type="entry name" value="P-loop containing nucleotide triphosphate hydrolases"/>
    <property type="match status" value="1"/>
</dbReference>
<feature type="domain" description="Dynein heavy chain C-terminal" evidence="3">
    <location>
        <begin position="373"/>
        <end position="672"/>
    </location>
</feature>
<dbReference type="InterPro" id="IPR041228">
    <property type="entry name" value="Dynein_C"/>
</dbReference>
<dbReference type="GO" id="GO:0007018">
    <property type="term" value="P:microtubule-based movement"/>
    <property type="evidence" value="ECO:0007669"/>
    <property type="project" value="InterPro"/>
</dbReference>
<evidence type="ECO:0000313" key="5">
    <source>
        <dbReference type="Proteomes" id="UP000694424"/>
    </source>
</evidence>
<proteinExistence type="predicted"/>
<protein>
    <recommendedName>
        <fullName evidence="6">Dynein heavy chain 7</fullName>
    </recommendedName>
</protein>
<evidence type="ECO:0000259" key="1">
    <source>
        <dbReference type="Pfam" id="PF03028"/>
    </source>
</evidence>
<dbReference type="InterPro" id="IPR042219">
    <property type="entry name" value="AAA_lid_11_sf"/>
</dbReference>
<evidence type="ECO:0000259" key="3">
    <source>
        <dbReference type="Pfam" id="PF18199"/>
    </source>
</evidence>
<dbReference type="Ensembl" id="ENSAOWT00000024304.1">
    <property type="protein sequence ID" value="ENSAOWP00000021473.1"/>
    <property type="gene ID" value="ENSAOWG00000014510.1"/>
</dbReference>
<dbReference type="InterPro" id="IPR041658">
    <property type="entry name" value="AAA_lid_11"/>
</dbReference>
<name>A0A8B9Q4W4_APTOW</name>
<dbReference type="PANTHER" id="PTHR22878:SF66">
    <property type="entry name" value="DYNEIN AXONEMAL HEAVY CHAIN 7"/>
    <property type="match status" value="1"/>
</dbReference>
<dbReference type="FunFam" id="1.10.8.720:FF:000001">
    <property type="entry name" value="dynein heavy chain 7, axonemal"/>
    <property type="match status" value="1"/>
</dbReference>
<dbReference type="PANTHER" id="PTHR22878">
    <property type="entry name" value="DYNEIN HEAVY CHAIN 6, AXONEMAL-LIKE-RELATED"/>
    <property type="match status" value="1"/>
</dbReference>
<feature type="domain" description="Dynein heavy chain region D6 P-loop" evidence="1">
    <location>
        <begin position="78"/>
        <end position="192"/>
    </location>
</feature>
<dbReference type="GO" id="GO:0051959">
    <property type="term" value="F:dynein light intermediate chain binding"/>
    <property type="evidence" value="ECO:0007669"/>
    <property type="project" value="InterPro"/>
</dbReference>
<sequence>MQLKDGWKLVYDSLDPQHEDFPAEWQKLGEFQRMLIIRCLRPDKIIPMVQEFIIHNLGRPFIEPPPFDLSKAFADSHSCAPLIFILSPGADPMAALLKFADDQGYGGTKLSSLSLGQGQGPIAMKMIEKAVKEGTWIVLQNCHLATSWMPILERVCEELNPDTAHPDFRIWLTSYPSPNFPVSVLQNGVKMTNEAPKGLRANVIRSYLMDPISDPDFFNSCKKPAEFKTLLYGLCFFHALVQERQKFGPLGWNIAYEFNETDLRISVQQLQLFLNQYEELPYDALRYMTGECNYGGRVTDDWDRRTLRSILNKFYSSEIITNVDYKFDPSGLYFAPPEGDYQSYIEYTKTLPLNPSPEIFGMNANADITKDQSEMQLLFDNILLTQSRASGAAAKSTDDVVYEVAGDILSKLPSNFDTEAAMRRYPTTYTRSMNTVLVQEMGRFNKLLQTIRDSCVNIQKAIKGLVVMSAELEEVVNSILKGKIPGLWMSKSYPSLKPLGSYVNDFLSRLKFLQEWYENGTPPVFWISGFFFTQAFLTSAQQNYARKYTIPIDLLEFDYEVLEDKEYNNAPEDGVYIRGLFLDGACWNRQTKKLGESYPKILYDTVPVIWLKPCKKTEIPQRPSYLAPLYKTSERRGVLSTTGHSTNFVIAMILPSDKPEEHWIGRGVALLCQLNS</sequence>
<evidence type="ECO:0000313" key="4">
    <source>
        <dbReference type="Ensembl" id="ENSAOWP00000021473.1"/>
    </source>
</evidence>
<accession>A0A8B9Q4W4</accession>
<dbReference type="FunFam" id="1.20.1270.280:FF:000037">
    <property type="entry name" value="Dynein, axonemal, heavy chain 7"/>
    <property type="match status" value="1"/>
</dbReference>
<dbReference type="Pfam" id="PF18198">
    <property type="entry name" value="AAA_lid_11"/>
    <property type="match status" value="1"/>
</dbReference>
<dbReference type="Pfam" id="PF18199">
    <property type="entry name" value="Dynein_C"/>
    <property type="match status" value="1"/>
</dbReference>
<dbReference type="FunFam" id="3.40.50.300:FF:000362">
    <property type="entry name" value="Dynein, axonemal, heavy chain 6"/>
    <property type="match status" value="1"/>
</dbReference>
<reference evidence="4" key="2">
    <citation type="submission" date="2025-09" db="UniProtKB">
        <authorList>
            <consortium name="Ensembl"/>
        </authorList>
    </citation>
    <scope>IDENTIFICATION</scope>
</reference>
<reference evidence="4" key="1">
    <citation type="submission" date="2025-08" db="UniProtKB">
        <authorList>
            <consortium name="Ensembl"/>
        </authorList>
    </citation>
    <scope>IDENTIFICATION</scope>
</reference>
<organism evidence="4 5">
    <name type="scientific">Apteryx owenii</name>
    <name type="common">Little spotted kiwi</name>
    <dbReference type="NCBI Taxonomy" id="8824"/>
    <lineage>
        <taxon>Eukaryota</taxon>
        <taxon>Metazoa</taxon>
        <taxon>Chordata</taxon>
        <taxon>Craniata</taxon>
        <taxon>Vertebrata</taxon>
        <taxon>Euteleostomi</taxon>
        <taxon>Archelosauria</taxon>
        <taxon>Archosauria</taxon>
        <taxon>Dinosauria</taxon>
        <taxon>Saurischia</taxon>
        <taxon>Theropoda</taxon>
        <taxon>Coelurosauria</taxon>
        <taxon>Aves</taxon>
        <taxon>Palaeognathae</taxon>
        <taxon>Apterygiformes</taxon>
        <taxon>Apterygidae</taxon>
        <taxon>Apteryx</taxon>
    </lineage>
</organism>
<dbReference type="InterPro" id="IPR004273">
    <property type="entry name" value="Dynein_heavy_D6_P-loop"/>
</dbReference>
<feature type="domain" description="Dynein heavy chain AAA lid" evidence="2">
    <location>
        <begin position="227"/>
        <end position="366"/>
    </location>
</feature>
<dbReference type="FunFam" id="3.10.490.20:FF:000001">
    <property type="entry name" value="dynein heavy chain 7, axonemal"/>
    <property type="match status" value="1"/>
</dbReference>
<dbReference type="Gene3D" id="1.10.8.720">
    <property type="entry name" value="Region D6 of dynein motor"/>
    <property type="match status" value="1"/>
</dbReference>
<dbReference type="Pfam" id="PF03028">
    <property type="entry name" value="Dynein_heavy"/>
    <property type="match status" value="1"/>
</dbReference>
<dbReference type="FunFam" id="1.20.1270.280:FF:000038">
    <property type="entry name" value="AT13908p"/>
    <property type="match status" value="1"/>
</dbReference>
<keyword evidence="5" id="KW-1185">Reference proteome</keyword>
<dbReference type="InterPro" id="IPR026983">
    <property type="entry name" value="DHC"/>
</dbReference>